<evidence type="ECO:0000256" key="1">
    <source>
        <dbReference type="SAM" id="Phobius"/>
    </source>
</evidence>
<dbReference type="STRING" id="1391654.AKJ09_06439"/>
<organism evidence="2 3">
    <name type="scientific">Labilithrix luteola</name>
    <dbReference type="NCBI Taxonomy" id="1391654"/>
    <lineage>
        <taxon>Bacteria</taxon>
        <taxon>Pseudomonadati</taxon>
        <taxon>Myxococcota</taxon>
        <taxon>Polyangia</taxon>
        <taxon>Polyangiales</taxon>
        <taxon>Labilitrichaceae</taxon>
        <taxon>Labilithrix</taxon>
    </lineage>
</organism>
<reference evidence="2 3" key="1">
    <citation type="submission" date="2015-08" db="EMBL/GenBank/DDBJ databases">
        <authorList>
            <person name="Babu N.S."/>
            <person name="Beckwith C.J."/>
            <person name="Beseler K.G."/>
            <person name="Brison A."/>
            <person name="Carone J.V."/>
            <person name="Caskin T.P."/>
            <person name="Diamond M."/>
            <person name="Durham M.E."/>
            <person name="Foxe J.M."/>
            <person name="Go M."/>
            <person name="Henderson B.A."/>
            <person name="Jones I.B."/>
            <person name="McGettigan J.A."/>
            <person name="Micheletti S.J."/>
            <person name="Nasrallah M.E."/>
            <person name="Ortiz D."/>
            <person name="Piller C.R."/>
            <person name="Privatt S.R."/>
            <person name="Schneider S.L."/>
            <person name="Sharp S."/>
            <person name="Smith T.C."/>
            <person name="Stanton J.D."/>
            <person name="Ullery H.E."/>
            <person name="Wilson R.J."/>
            <person name="Serrano M.G."/>
            <person name="Buck G."/>
            <person name="Lee V."/>
            <person name="Wang Y."/>
            <person name="Carvalho R."/>
            <person name="Voegtly L."/>
            <person name="Shi R."/>
            <person name="Duckworth R."/>
            <person name="Johnson A."/>
            <person name="Loviza R."/>
            <person name="Walstead R."/>
            <person name="Shah Z."/>
            <person name="Kiflezghi M."/>
            <person name="Wade K."/>
            <person name="Ball S.L."/>
            <person name="Bradley K.W."/>
            <person name="Asai D.J."/>
            <person name="Bowman C.A."/>
            <person name="Russell D.A."/>
            <person name="Pope W.H."/>
            <person name="Jacobs-Sera D."/>
            <person name="Hendrix R.W."/>
            <person name="Hatfull G.F."/>
        </authorList>
    </citation>
    <scope>NUCLEOTIDE SEQUENCE [LARGE SCALE GENOMIC DNA]</scope>
    <source>
        <strain evidence="2 3">DSM 27648</strain>
    </source>
</reference>
<evidence type="ECO:0000313" key="3">
    <source>
        <dbReference type="Proteomes" id="UP000064967"/>
    </source>
</evidence>
<name>A0A0K1Q1U9_9BACT</name>
<proteinExistence type="predicted"/>
<dbReference type="AlphaFoldDB" id="A0A0K1Q1U9"/>
<evidence type="ECO:0000313" key="2">
    <source>
        <dbReference type="EMBL" id="AKU99775.1"/>
    </source>
</evidence>
<feature type="transmembrane region" description="Helical" evidence="1">
    <location>
        <begin position="34"/>
        <end position="52"/>
    </location>
</feature>
<keyword evidence="3" id="KW-1185">Reference proteome</keyword>
<dbReference type="KEGG" id="llu:AKJ09_06439"/>
<keyword evidence="1" id="KW-1133">Transmembrane helix</keyword>
<keyword evidence="1" id="KW-0812">Transmembrane</keyword>
<accession>A0A0K1Q1U9</accession>
<sequence length="326" mass="36246">MVDNREKREIGLKAIHGARAERARSKTGRLTGPAWLAAGGAVLLTVVIAWFASNRSLSKQKDDLLAQQRAAVTTVGAEWAPLRDKIEKLTLDAAADPYKGDMVDPEAANWDFRSAPGIYLRLRKDDAKDVETLRKRAQDSVKDAFTGCLLRETNVALARGEPDAGTAPDQPWNLRQAYVATRVLSDAWANEVKAADDPIRLRVFEQQYEKAKRDGIPLAIDIVKRAQFYLLVLDEDVPEANEYTVDGGAVTSEELQQVPHPARVHIMNLKTGKELVRLRRTGEADFRFAGERAVHDPEVRAAMRRQVNNCALANEVWSAIQPKHAP</sequence>
<keyword evidence="1" id="KW-0472">Membrane</keyword>
<protein>
    <submittedName>
        <fullName evidence="2">Uncharacterized protein</fullName>
    </submittedName>
</protein>
<dbReference type="EMBL" id="CP012333">
    <property type="protein sequence ID" value="AKU99775.1"/>
    <property type="molecule type" value="Genomic_DNA"/>
</dbReference>
<gene>
    <name evidence="2" type="ORF">AKJ09_06439</name>
</gene>
<dbReference type="Proteomes" id="UP000064967">
    <property type="component" value="Chromosome"/>
</dbReference>